<protein>
    <submittedName>
        <fullName evidence="10">tRNA epoxyqueuosine(34) reductase QueG</fullName>
    </submittedName>
</protein>
<dbReference type="SUPFAM" id="SSF46548">
    <property type="entry name" value="alpha-helical ferredoxin"/>
    <property type="match status" value="1"/>
</dbReference>
<keyword evidence="6" id="KW-0560">Oxidoreductase</keyword>
<keyword evidence="1" id="KW-0004">4Fe-4S</keyword>
<dbReference type="InterPro" id="IPR017900">
    <property type="entry name" value="4Fe4S_Fe_S_CS"/>
</dbReference>
<keyword evidence="2" id="KW-0963">Cytoplasm</keyword>
<accession>A0A2M8QG24</accession>
<evidence type="ECO:0000313" key="11">
    <source>
        <dbReference type="Proteomes" id="UP000230790"/>
    </source>
</evidence>
<sequence>MGFDLVGFAPAGPTPGAARFLAWLRAGYHAEMAYMARAPERRLDPRHLMPNVRTIVVVGLSYETLAVPMEVLQDPARGRIARYAWGADYHDVITPVLRAFGDWLARESRAYVDTGPILERAWAARCGLGFIGKNTCLIHPKRGSYLFLGAVLLSEEIEEADHEHSAAAPPLNTAGAPHRSTGEDAPFSRCGRCARCLVACPTNALPTPGVLDASRCISYLTIELKGSIPLALRPQMGNWVFGCDLCQDVCPYVRRFSRPSDSPLAKAFRPPDPERIAPRLLDLLSMDRTAFHARFKGTAIMRTKRRGLLRNACVAAGNWGSDEALPVLRRLLNDEEPLVREHAVWAIARIQQSAYT</sequence>
<name>A0A2M8QG24_9CHLR</name>
<proteinExistence type="predicted"/>
<dbReference type="Pfam" id="PF13646">
    <property type="entry name" value="HEAT_2"/>
    <property type="match status" value="1"/>
</dbReference>
<feature type="domain" description="4Fe-4S ferredoxin-type" evidence="9">
    <location>
        <begin position="179"/>
        <end position="210"/>
    </location>
</feature>
<gene>
    <name evidence="10" type="ORF">CUN48_02095</name>
</gene>
<dbReference type="GO" id="GO:0046872">
    <property type="term" value="F:metal ion binding"/>
    <property type="evidence" value="ECO:0007669"/>
    <property type="project" value="UniProtKB-KW"/>
</dbReference>
<evidence type="ECO:0000256" key="6">
    <source>
        <dbReference type="ARBA" id="ARBA00023002"/>
    </source>
</evidence>
<dbReference type="EMBL" id="PGTN01000007">
    <property type="protein sequence ID" value="PJF48763.1"/>
    <property type="molecule type" value="Genomic_DNA"/>
</dbReference>
<dbReference type="Pfam" id="PF13484">
    <property type="entry name" value="Fer4_16"/>
    <property type="match status" value="1"/>
</dbReference>
<dbReference type="InterPro" id="IPR016024">
    <property type="entry name" value="ARM-type_fold"/>
</dbReference>
<evidence type="ECO:0000256" key="4">
    <source>
        <dbReference type="ARBA" id="ARBA00022723"/>
    </source>
</evidence>
<dbReference type="Proteomes" id="UP000230790">
    <property type="component" value="Unassembled WGS sequence"/>
</dbReference>
<dbReference type="InterPro" id="IPR011989">
    <property type="entry name" value="ARM-like"/>
</dbReference>
<evidence type="ECO:0000256" key="2">
    <source>
        <dbReference type="ARBA" id="ARBA00022490"/>
    </source>
</evidence>
<dbReference type="PROSITE" id="PS50077">
    <property type="entry name" value="HEAT_REPEAT"/>
    <property type="match status" value="1"/>
</dbReference>
<dbReference type="Gene3D" id="3.30.70.20">
    <property type="match status" value="1"/>
</dbReference>
<dbReference type="PROSITE" id="PS51379">
    <property type="entry name" value="4FE4S_FER_2"/>
    <property type="match status" value="1"/>
</dbReference>
<comment type="caution">
    <text evidence="10">The sequence shown here is derived from an EMBL/GenBank/DDBJ whole genome shotgun (WGS) entry which is preliminary data.</text>
</comment>
<dbReference type="Gene3D" id="1.25.10.10">
    <property type="entry name" value="Leucine-rich Repeat Variant"/>
    <property type="match status" value="1"/>
</dbReference>
<evidence type="ECO:0000256" key="8">
    <source>
        <dbReference type="ARBA" id="ARBA00023014"/>
    </source>
</evidence>
<dbReference type="Pfam" id="PF08331">
    <property type="entry name" value="QueG_DUF1730"/>
    <property type="match status" value="1"/>
</dbReference>
<evidence type="ECO:0000256" key="7">
    <source>
        <dbReference type="ARBA" id="ARBA00023004"/>
    </source>
</evidence>
<dbReference type="InterPro" id="IPR004453">
    <property type="entry name" value="QueG"/>
</dbReference>
<dbReference type="GO" id="GO:0008616">
    <property type="term" value="P:tRNA queuosine(34) biosynthetic process"/>
    <property type="evidence" value="ECO:0007669"/>
    <property type="project" value="UniProtKB-KW"/>
</dbReference>
<keyword evidence="8" id="KW-0411">Iron-sulfur</keyword>
<dbReference type="InterPro" id="IPR013542">
    <property type="entry name" value="QueG_DUF1730"/>
</dbReference>
<evidence type="ECO:0000259" key="9">
    <source>
        <dbReference type="PROSITE" id="PS51379"/>
    </source>
</evidence>
<dbReference type="PROSITE" id="PS00198">
    <property type="entry name" value="4FE4S_FER_1"/>
    <property type="match status" value="1"/>
</dbReference>
<dbReference type="GO" id="GO:0052693">
    <property type="term" value="F:epoxyqueuosine reductase activity"/>
    <property type="evidence" value="ECO:0007669"/>
    <property type="project" value="TreeGrafter"/>
</dbReference>
<dbReference type="PANTHER" id="PTHR30002:SF4">
    <property type="entry name" value="EPOXYQUEUOSINE REDUCTASE"/>
    <property type="match status" value="1"/>
</dbReference>
<dbReference type="GO" id="GO:0051539">
    <property type="term" value="F:4 iron, 4 sulfur cluster binding"/>
    <property type="evidence" value="ECO:0007669"/>
    <property type="project" value="UniProtKB-KW"/>
</dbReference>
<reference evidence="10 11" key="1">
    <citation type="submission" date="2017-11" db="EMBL/GenBank/DDBJ databases">
        <title>Evolution of Phototrophy in the Chloroflexi Phylum Driven by Horizontal Gene Transfer.</title>
        <authorList>
            <person name="Ward L.M."/>
            <person name="Hemp J."/>
            <person name="Shih P.M."/>
            <person name="Mcglynn S.E."/>
            <person name="Fischer W."/>
        </authorList>
    </citation>
    <scope>NUCLEOTIDE SEQUENCE [LARGE SCALE GENOMIC DNA]</scope>
    <source>
        <strain evidence="10">JP3_7</strain>
    </source>
</reference>
<keyword evidence="5" id="KW-0671">Queuosine biosynthesis</keyword>
<evidence type="ECO:0000256" key="5">
    <source>
        <dbReference type="ARBA" id="ARBA00022785"/>
    </source>
</evidence>
<organism evidence="10 11">
    <name type="scientific">Candidatus Thermofonsia Clade 3 bacterium</name>
    <dbReference type="NCBI Taxonomy" id="2364212"/>
    <lineage>
        <taxon>Bacteria</taxon>
        <taxon>Bacillati</taxon>
        <taxon>Chloroflexota</taxon>
        <taxon>Candidatus Thermofontia</taxon>
        <taxon>Candidatus Thermofonsia Clade 3</taxon>
    </lineage>
</organism>
<evidence type="ECO:0000256" key="3">
    <source>
        <dbReference type="ARBA" id="ARBA00022694"/>
    </source>
</evidence>
<dbReference type="AlphaFoldDB" id="A0A2M8QG24"/>
<keyword evidence="3" id="KW-0819">tRNA processing</keyword>
<evidence type="ECO:0000256" key="1">
    <source>
        <dbReference type="ARBA" id="ARBA00022485"/>
    </source>
</evidence>
<keyword evidence="4" id="KW-0479">Metal-binding</keyword>
<keyword evidence="7" id="KW-0408">Iron</keyword>
<dbReference type="SUPFAM" id="SSF48371">
    <property type="entry name" value="ARM repeat"/>
    <property type="match status" value="1"/>
</dbReference>
<dbReference type="InterPro" id="IPR017896">
    <property type="entry name" value="4Fe4S_Fe-S-bd"/>
</dbReference>
<evidence type="ECO:0000313" key="10">
    <source>
        <dbReference type="EMBL" id="PJF48763.1"/>
    </source>
</evidence>
<dbReference type="PANTHER" id="PTHR30002">
    <property type="entry name" value="EPOXYQUEUOSINE REDUCTASE"/>
    <property type="match status" value="1"/>
</dbReference>
<dbReference type="InterPro" id="IPR021133">
    <property type="entry name" value="HEAT_type_2"/>
</dbReference>